<evidence type="ECO:0000313" key="2">
    <source>
        <dbReference type="Proteomes" id="UP000003763"/>
    </source>
</evidence>
<reference evidence="1 2" key="1">
    <citation type="submission" date="2011-08" db="EMBL/GenBank/DDBJ databases">
        <title>The Genome Sequence of Clostridium citroniae WAL-17108.</title>
        <authorList>
            <consortium name="The Broad Institute Genome Sequencing Platform"/>
            <person name="Earl A."/>
            <person name="Ward D."/>
            <person name="Feldgarden M."/>
            <person name="Gevers D."/>
            <person name="Finegold S.M."/>
            <person name="Summanen P.H."/>
            <person name="Molitoris D.R."/>
            <person name="Vaisanen M.L."/>
            <person name="Daigneault M."/>
            <person name="Allen-Vercoe E."/>
            <person name="Young S.K."/>
            <person name="Zeng Q."/>
            <person name="Gargeya S."/>
            <person name="Fitzgerald M."/>
            <person name="Haas B."/>
            <person name="Abouelleil A."/>
            <person name="Alvarado L."/>
            <person name="Arachchi H.M."/>
            <person name="Berlin A."/>
            <person name="Brown A."/>
            <person name="Chapman S.B."/>
            <person name="Chen Z."/>
            <person name="Dunbar C."/>
            <person name="Freedman E."/>
            <person name="Gearin G."/>
            <person name="Gellesch M."/>
            <person name="Goldberg J."/>
            <person name="Griggs A."/>
            <person name="Gujja S."/>
            <person name="Heiman D."/>
            <person name="Howarth C."/>
            <person name="Larson L."/>
            <person name="Lui A."/>
            <person name="MacDonald P.J.P."/>
            <person name="Montmayeur A."/>
            <person name="Murphy C."/>
            <person name="Neiman D."/>
            <person name="Pearson M."/>
            <person name="Priest M."/>
            <person name="Roberts A."/>
            <person name="Saif S."/>
            <person name="Shea T."/>
            <person name="Shenoy N."/>
            <person name="Sisk P."/>
            <person name="Stolte C."/>
            <person name="Sykes S."/>
            <person name="Wortman J."/>
            <person name="Nusbaum C."/>
            <person name="Birren B."/>
        </authorList>
    </citation>
    <scope>NUCLEOTIDE SEQUENCE [LARGE SCALE GENOMIC DNA]</scope>
    <source>
        <strain evidence="1 2">WAL-17108</strain>
    </source>
</reference>
<dbReference type="Proteomes" id="UP000003763">
    <property type="component" value="Unassembled WGS sequence"/>
</dbReference>
<sequence>MKSTLAQGNVESMTFHRKLCKYNDTICILIENMVYCTKN</sequence>
<accession>G5HLM6</accession>
<proteinExistence type="predicted"/>
<name>G5HLM6_9FIRM</name>
<protein>
    <submittedName>
        <fullName evidence="1">Uncharacterized protein</fullName>
    </submittedName>
</protein>
<dbReference type="EMBL" id="ADLJ01000029">
    <property type="protein sequence ID" value="EHE97384.1"/>
    <property type="molecule type" value="Genomic_DNA"/>
</dbReference>
<organism evidence="1 2">
    <name type="scientific">[Clostridium] citroniae WAL-17108</name>
    <dbReference type="NCBI Taxonomy" id="742733"/>
    <lineage>
        <taxon>Bacteria</taxon>
        <taxon>Bacillati</taxon>
        <taxon>Bacillota</taxon>
        <taxon>Clostridia</taxon>
        <taxon>Lachnospirales</taxon>
        <taxon>Lachnospiraceae</taxon>
        <taxon>Enterocloster</taxon>
    </lineage>
</organism>
<gene>
    <name evidence="1" type="ORF">HMPREF9469_03488</name>
</gene>
<dbReference type="HOGENOM" id="CLU_3307347_0_0_9"/>
<comment type="caution">
    <text evidence="1">The sequence shown here is derived from an EMBL/GenBank/DDBJ whole genome shotgun (WGS) entry which is preliminary data.</text>
</comment>
<evidence type="ECO:0000313" key="1">
    <source>
        <dbReference type="EMBL" id="EHE97384.1"/>
    </source>
</evidence>
<dbReference type="AlphaFoldDB" id="G5HLM6"/>
<dbReference type="PATRIC" id="fig|742733.3.peg.3620"/>